<sequence>MTNNNKPMKSDDSEFRPVKAETILPTKTVGIECLKEANPETMSPHRNIFKWFARRPTAATRLALLASILPEDTTNDELLKLMCVGPNKKLSGSISDYVLQKYSTKDNRSGSIEEHFEYDYPHRRVPSENRLSEFHDTLREQWDGELPTVIDPTSGGGTIPLESLRYGLPTIANELNPVAWLLNKVILDYAPTVGSIESDVREWMEDIEAKVREELEEYFPKRNGIAPDHYYRAYSIKCPSCGERLPISNRWYFNRRRDAAIYPTLNEGELEFQVIDPSKTDTREGYDPSGGSVSGGDAECPFCEVVTERSEIVELFNNGEFEFEVCGVRYEKTIAGTKYHSPRKADKEAIQRAREKVDSDLRLSTLLATERYEGYYDRAVPYGVEQWRDVYSPRQLLTHATYLEAFEEVKADIIKQHSEKESELILILLSFISVKLIRRNSRLNPITADYGSPDNMLGNNNFSFQWHFGESNLMTGTYSYQSEADNVLESYEDTADYVDHIDDAADVHQGDAGDLPLEDASVQSVVIDPPYGDNIMYSEIADAFHVWLREYLGDIFVDAFGPPETNKTDEAVENPVIVNPEEGQSTAEAARERYENKMGDIFSEAFRVLQPGEH</sequence>
<reference evidence="3" key="1">
    <citation type="submission" date="2013-11" db="EMBL/GenBank/DDBJ databases">
        <authorList>
            <person name="Hoang H.T."/>
            <person name="Killian M.L."/>
            <person name="Madson D.M."/>
            <person name="Arruda P.H.E."/>
            <person name="Sun D."/>
            <person name="Schwartz K.J."/>
            <person name="Yoon K."/>
        </authorList>
    </citation>
    <scope>NUCLEOTIDE SEQUENCE [LARGE SCALE GENOMIC DNA]</scope>
    <source>
        <strain evidence="3">CDK2</strain>
    </source>
</reference>
<dbReference type="PATRIC" id="fig|699431.3.peg.2768"/>
<evidence type="ECO:0000313" key="3">
    <source>
        <dbReference type="Proteomes" id="UP000050535"/>
    </source>
</evidence>
<dbReference type="SUPFAM" id="SSF53335">
    <property type="entry name" value="S-adenosyl-L-methionine-dependent methyltransferases"/>
    <property type="match status" value="1"/>
</dbReference>
<proteinExistence type="predicted"/>
<organism evidence="2 3">
    <name type="scientific">Halolamina pelagica</name>
    <dbReference type="NCBI Taxonomy" id="699431"/>
    <lineage>
        <taxon>Archaea</taxon>
        <taxon>Methanobacteriati</taxon>
        <taxon>Methanobacteriota</taxon>
        <taxon>Stenosarchaea group</taxon>
        <taxon>Halobacteria</taxon>
        <taxon>Halobacteriales</taxon>
        <taxon>Haloferacaceae</taxon>
    </lineage>
</organism>
<dbReference type="Proteomes" id="UP000050535">
    <property type="component" value="Unassembled WGS sequence"/>
</dbReference>
<gene>
    <name evidence="2" type="ORF">SY89_02707</name>
</gene>
<dbReference type="InterPro" id="IPR009537">
    <property type="entry name" value="DUF1156"/>
</dbReference>
<dbReference type="EMBL" id="LGUC01000001">
    <property type="protein sequence ID" value="KPN31950.1"/>
    <property type="molecule type" value="Genomic_DNA"/>
</dbReference>
<dbReference type="Pfam" id="PF06634">
    <property type="entry name" value="DUF1156"/>
    <property type="match status" value="1"/>
</dbReference>
<feature type="domain" description="DUF1156" evidence="1">
    <location>
        <begin position="24"/>
        <end position="72"/>
    </location>
</feature>
<dbReference type="Gene3D" id="3.40.50.150">
    <property type="entry name" value="Vaccinia Virus protein VP39"/>
    <property type="match status" value="1"/>
</dbReference>
<protein>
    <recommendedName>
        <fullName evidence="1">DUF1156 domain-containing protein</fullName>
    </recommendedName>
</protein>
<comment type="caution">
    <text evidence="2">The sequence shown here is derived from an EMBL/GenBank/DDBJ whole genome shotgun (WGS) entry which is preliminary data.</text>
</comment>
<keyword evidence="3" id="KW-1185">Reference proteome</keyword>
<name>A0A0P7HE43_9EURY</name>
<dbReference type="REBASE" id="177944">
    <property type="entry name" value="M.HpeCDK2ORF2706P"/>
</dbReference>
<dbReference type="AlphaFoldDB" id="A0A0P7HE43"/>
<dbReference type="InterPro" id="IPR029063">
    <property type="entry name" value="SAM-dependent_MTases_sf"/>
</dbReference>
<accession>A0A0P7HE43</accession>
<evidence type="ECO:0000313" key="2">
    <source>
        <dbReference type="EMBL" id="KPN31950.1"/>
    </source>
</evidence>
<evidence type="ECO:0000259" key="1">
    <source>
        <dbReference type="Pfam" id="PF06634"/>
    </source>
</evidence>
<dbReference type="STRING" id="699431.SY89_02707"/>